<dbReference type="SUPFAM" id="SSF56954">
    <property type="entry name" value="Outer membrane efflux proteins (OEP)"/>
    <property type="match status" value="1"/>
</dbReference>
<dbReference type="InterPro" id="IPR003423">
    <property type="entry name" value="OMP_efflux"/>
</dbReference>
<dbReference type="Pfam" id="PF02321">
    <property type="entry name" value="OEP"/>
    <property type="match status" value="2"/>
</dbReference>
<evidence type="ECO:0000256" key="1">
    <source>
        <dbReference type="ARBA" id="ARBA00007613"/>
    </source>
</evidence>
<name>G5HA40_9BACT</name>
<dbReference type="RefSeq" id="WP_009134311.1">
    <property type="nucleotide sequence ID" value="NZ_CP102250.1"/>
</dbReference>
<evidence type="ECO:0008006" key="4">
    <source>
        <dbReference type="Google" id="ProtNLM"/>
    </source>
</evidence>
<keyword evidence="3" id="KW-1185">Reference proteome</keyword>
<dbReference type="InterPro" id="IPR010131">
    <property type="entry name" value="MdtP/NodT-like"/>
</dbReference>
<dbReference type="eggNOG" id="COG1538">
    <property type="taxonomic scope" value="Bacteria"/>
</dbReference>
<dbReference type="GO" id="GO:0015562">
    <property type="term" value="F:efflux transmembrane transporter activity"/>
    <property type="evidence" value="ECO:0007669"/>
    <property type="project" value="InterPro"/>
</dbReference>
<proteinExistence type="inferred from homology"/>
<accession>G5HA40</accession>
<gene>
    <name evidence="2" type="ORF">HMPREF9450_01505</name>
</gene>
<dbReference type="Proteomes" id="UP000006008">
    <property type="component" value="Unassembled WGS sequence"/>
</dbReference>
<evidence type="ECO:0000313" key="2">
    <source>
        <dbReference type="EMBL" id="EHB91456.1"/>
    </source>
</evidence>
<dbReference type="PATRIC" id="fig|742725.3.peg.1594"/>
<dbReference type="PANTHER" id="PTHR30203:SF23">
    <property type="entry name" value="OUTER MEMBRANE EFFLUX PROTEIN"/>
    <property type="match status" value="1"/>
</dbReference>
<comment type="caution">
    <text evidence="2">The sequence shown here is derived from an EMBL/GenBank/DDBJ whole genome shotgun (WGS) entry which is preliminary data.</text>
</comment>
<reference evidence="2 3" key="1">
    <citation type="submission" date="2011-08" db="EMBL/GenBank/DDBJ databases">
        <title>The Genome Sequence of Alistipes indistinctus YIT 12060.</title>
        <authorList>
            <consortium name="The Broad Institute Genome Sequencing Platform"/>
            <person name="Earl A."/>
            <person name="Ward D."/>
            <person name="Feldgarden M."/>
            <person name="Gevers D."/>
            <person name="Morotomi M."/>
            <person name="Young S.K."/>
            <person name="Zeng Q."/>
            <person name="Gargeya S."/>
            <person name="Fitzgerald M."/>
            <person name="Haas B."/>
            <person name="Abouelleil A."/>
            <person name="Alvarado L."/>
            <person name="Arachchi H.M."/>
            <person name="Berlin A."/>
            <person name="Brown A."/>
            <person name="Chapman S.B."/>
            <person name="Chen Z."/>
            <person name="Dunbar C."/>
            <person name="Freedman E."/>
            <person name="Gearin G."/>
            <person name="Gellesch M."/>
            <person name="Goldberg J."/>
            <person name="Griggs A."/>
            <person name="Gujja S."/>
            <person name="Heiman D."/>
            <person name="Howarth C."/>
            <person name="Larson L."/>
            <person name="Lui A."/>
            <person name="MacDonald P.J.P."/>
            <person name="Montmayeur A."/>
            <person name="Murphy C."/>
            <person name="Neiman D."/>
            <person name="Pearson M."/>
            <person name="Priest M."/>
            <person name="Roberts A."/>
            <person name="Saif S."/>
            <person name="Shea T."/>
            <person name="Shenoy N."/>
            <person name="Sisk P."/>
            <person name="Stolte C."/>
            <person name="Sykes S."/>
            <person name="Wortman J."/>
            <person name="Nusbaum C."/>
            <person name="Birren B."/>
        </authorList>
    </citation>
    <scope>NUCLEOTIDE SEQUENCE [LARGE SCALE GENOMIC DNA]</scope>
    <source>
        <strain evidence="2 3">YIT 12060</strain>
    </source>
</reference>
<dbReference type="OrthoDB" id="9771205at2"/>
<organism evidence="2 3">
    <name type="scientific">Alistipes indistinctus YIT 12060</name>
    <dbReference type="NCBI Taxonomy" id="742725"/>
    <lineage>
        <taxon>Bacteria</taxon>
        <taxon>Pseudomonadati</taxon>
        <taxon>Bacteroidota</taxon>
        <taxon>Bacteroidia</taxon>
        <taxon>Bacteroidales</taxon>
        <taxon>Rikenellaceae</taxon>
        <taxon>Alistipes</taxon>
    </lineage>
</organism>
<dbReference type="GeneID" id="92815461"/>
<sequence>MGKKVSFRLYLLLSPVLLNPVVLLAGNLPGKLVVSQAEAERLFLQNNLLLIAEHYNVDKAEAEIVQARLLENPVLSLEQNIYNRLNKKYFDVGAQGEAIVSIEQVINLAGQRGKAVKVAGLNKEVVSRQFEDVVRTLAGELRQRFISVFFLQKSLGVYDREVASLEHLLTVMAGQQARGNISLMERTRLEAFLLNLRSERMQLQNDLADGLGELCLLMGVPSGTNIETELPNETLDRIASQPVMLDRLESSLNQRPDLKASESQVLRSEANLKLQRSLAAPSFSLGGTFDRQGNFIDNYFGLTASVSIPIFNRNQGNIRSARFDIRQSNTQKEFLRNQAQTELQAAYIRFQNSLRLYRETPGGLEEDFDRLIAEVEKNFTNRNISVLEFVDYYESYKESALRLYDLKHAVLAAADELRTVAGTAIWTY</sequence>
<comment type="similarity">
    <text evidence="1">Belongs to the outer membrane factor (OMF) (TC 1.B.17) family.</text>
</comment>
<protein>
    <recommendedName>
        <fullName evidence="4">TolC family protein</fullName>
    </recommendedName>
</protein>
<dbReference type="Gene3D" id="1.20.1600.10">
    <property type="entry name" value="Outer membrane efflux proteins (OEP)"/>
    <property type="match status" value="1"/>
</dbReference>
<dbReference type="EMBL" id="ADLD01000013">
    <property type="protein sequence ID" value="EHB91456.1"/>
    <property type="molecule type" value="Genomic_DNA"/>
</dbReference>
<evidence type="ECO:0000313" key="3">
    <source>
        <dbReference type="Proteomes" id="UP000006008"/>
    </source>
</evidence>
<dbReference type="AlphaFoldDB" id="G5HA40"/>
<dbReference type="STRING" id="742725.HMPREF9450_01505"/>
<dbReference type="HOGENOM" id="CLU_012817_14_4_10"/>
<dbReference type="PANTHER" id="PTHR30203">
    <property type="entry name" value="OUTER MEMBRANE CATION EFFLUX PROTEIN"/>
    <property type="match status" value="1"/>
</dbReference>